<dbReference type="RefSeq" id="WP_033674924.1">
    <property type="nucleotide sequence ID" value="NZ_JOTM01000010.1"/>
</dbReference>
<keyword evidence="2" id="KW-1185">Reference proteome</keyword>
<reference evidence="1 2" key="1">
    <citation type="submission" date="2014-06" db="EMBL/GenBank/DDBJ databases">
        <title>Draft genome sequence of Bacillus gaemokensis JCM 15801 (MCCC 1A00707).</title>
        <authorList>
            <person name="Lai Q."/>
            <person name="Liu Y."/>
            <person name="Shao Z."/>
        </authorList>
    </citation>
    <scope>NUCLEOTIDE SEQUENCE [LARGE SCALE GENOMIC DNA]</scope>
    <source>
        <strain evidence="1 2">JCM 15801</strain>
    </source>
</reference>
<protein>
    <submittedName>
        <fullName evidence="1">DNA-binding protein</fullName>
    </submittedName>
</protein>
<dbReference type="GO" id="GO:0003677">
    <property type="term" value="F:DNA binding"/>
    <property type="evidence" value="ECO:0007669"/>
    <property type="project" value="UniProtKB-KW"/>
</dbReference>
<sequence>MELIRWALDLGESVYGNTAEELIPLLDYYYDRDHLKAFFIAGLLLEMDLPQGHRERIELKRCISAYYAGLYKVAKKYADNLLTQYPDVELYQNNAKAIDSFFNREYDYCLYIWPHTYGSFIDVARALKWKLDQQGKKAIISETLLENAKHTVIFGAHSYVYTPMNIPKDAIIYNLEQLYDGSPYVNPIYLTILKSREIWDYSSQNIAWLKEKELGTEIKHMKVNYAPTLKFKTDAFTNPISEDIDVLFIGAINERRQVILDQLKTLAPDLNIVFRSNVWGIPRNELMARAKIILNIHFYLTGILETPRISHAVANHKFIISESSNPKDEVEWPGVVFVSYEEIVETIIKYIKMPGERKSLAEKAYNYFEAQDSLGLQ</sequence>
<proteinExistence type="predicted"/>
<dbReference type="Proteomes" id="UP000027778">
    <property type="component" value="Unassembled WGS sequence"/>
</dbReference>
<dbReference type="STRING" id="574375.AZF08_16155"/>
<organism evidence="1 2">
    <name type="scientific">Bacillus gaemokensis</name>
    <dbReference type="NCBI Taxonomy" id="574375"/>
    <lineage>
        <taxon>Bacteria</taxon>
        <taxon>Bacillati</taxon>
        <taxon>Bacillota</taxon>
        <taxon>Bacilli</taxon>
        <taxon>Bacillales</taxon>
        <taxon>Bacillaceae</taxon>
        <taxon>Bacillus</taxon>
        <taxon>Bacillus cereus group</taxon>
    </lineage>
</organism>
<keyword evidence="1" id="KW-0238">DNA-binding</keyword>
<comment type="caution">
    <text evidence="1">The sequence shown here is derived from an EMBL/GenBank/DDBJ whole genome shotgun (WGS) entry which is preliminary data.</text>
</comment>
<dbReference type="EMBL" id="JOTM01000010">
    <property type="protein sequence ID" value="KEK24068.1"/>
    <property type="molecule type" value="Genomic_DNA"/>
</dbReference>
<dbReference type="OrthoDB" id="5443558at2"/>
<name>A0A073KNX5_9BACI</name>
<evidence type="ECO:0000313" key="1">
    <source>
        <dbReference type="EMBL" id="KEK24068.1"/>
    </source>
</evidence>
<gene>
    <name evidence="1" type="ORF">BAGA_05040</name>
</gene>
<dbReference type="AlphaFoldDB" id="A0A073KNX5"/>
<accession>A0A073KNX5</accession>
<evidence type="ECO:0000313" key="2">
    <source>
        <dbReference type="Proteomes" id="UP000027778"/>
    </source>
</evidence>
<dbReference type="eggNOG" id="COG3118">
    <property type="taxonomic scope" value="Bacteria"/>
</dbReference>